<proteinExistence type="predicted"/>
<sequence length="170" mass="18683">MVLKPQDIVILLKLVAMGNGGWTYSSLAHELFMSASEVHAGIKRAAAARLMDMQRGAPVRQALEEFLVHGVKYAFPPDRGGLTRGIPTGYAAPPLNTMISQPSEHPPIWPDPEGTIRGYEFSPLYKSVAKAALVDLKLYELLALVDAIRDGRAREREIAVKLLKERIHGS</sequence>
<name>A0A831XEX5_GEOME</name>
<protein>
    <submittedName>
        <fullName evidence="1">Uncharacterized protein</fullName>
    </submittedName>
</protein>
<organism evidence="1">
    <name type="scientific">Geobacter metallireducens</name>
    <dbReference type="NCBI Taxonomy" id="28232"/>
    <lineage>
        <taxon>Bacteria</taxon>
        <taxon>Pseudomonadati</taxon>
        <taxon>Thermodesulfobacteriota</taxon>
        <taxon>Desulfuromonadia</taxon>
        <taxon>Geobacterales</taxon>
        <taxon>Geobacteraceae</taxon>
        <taxon>Geobacter</taxon>
    </lineage>
</organism>
<evidence type="ECO:0000313" key="1">
    <source>
        <dbReference type="EMBL" id="HEN42834.1"/>
    </source>
</evidence>
<dbReference type="EMBL" id="DSOV01000046">
    <property type="protein sequence ID" value="HEN42834.1"/>
    <property type="molecule type" value="Genomic_DNA"/>
</dbReference>
<comment type="caution">
    <text evidence="1">The sequence shown here is derived from an EMBL/GenBank/DDBJ whole genome shotgun (WGS) entry which is preliminary data.</text>
</comment>
<reference evidence="1" key="1">
    <citation type="journal article" date="2020" name="mSystems">
        <title>Genome- and Community-Level Interaction Insights into Carbon Utilization and Element Cycling Functions of Hydrothermarchaeota in Hydrothermal Sediment.</title>
        <authorList>
            <person name="Zhou Z."/>
            <person name="Liu Y."/>
            <person name="Xu W."/>
            <person name="Pan J."/>
            <person name="Luo Z.H."/>
            <person name="Li M."/>
        </authorList>
    </citation>
    <scope>NUCLEOTIDE SEQUENCE [LARGE SCALE GENOMIC DNA]</scope>
    <source>
        <strain evidence="1">SpSt-349</strain>
    </source>
</reference>
<gene>
    <name evidence="1" type="ORF">ENQ87_10765</name>
</gene>
<accession>A0A831XEX5</accession>
<dbReference type="AlphaFoldDB" id="A0A831XEX5"/>